<dbReference type="KEGG" id="ebla:JGUZn3_14440"/>
<dbReference type="PIRSF" id="PIRSF029730">
    <property type="entry name" value="UCP029730"/>
    <property type="match status" value="1"/>
</dbReference>
<dbReference type="InterPro" id="IPR011227">
    <property type="entry name" value="UCP029730"/>
</dbReference>
<sequence>MSETHTATILLTKEDPAPVKLRNMEFSSPYLLVCDHAGRKIPQSLGDMGVPASDWNRHIAWDIGIAEVARHISDFLKAPLVEQAYSRLVIDCNRKPGHRGSIPEVSDGTIIPANKGLSAEERHAREEGIFWPYHQAIEYEADIRGTIILIALHSFTPVYQQQERPWHLGVLHNRNPVFALEFIKQVEQLSDGPWIVGSNEPYILTDENDYTIPRHAEASARPYLELEIRQDLIDAPEGQRLWAARIAEVIEKTRTALSQEPSK</sequence>
<evidence type="ECO:0000313" key="1">
    <source>
        <dbReference type="EMBL" id="QNT78668.1"/>
    </source>
</evidence>
<dbReference type="Pfam" id="PF05013">
    <property type="entry name" value="FGase"/>
    <property type="match status" value="1"/>
</dbReference>
<proteinExistence type="predicted"/>
<dbReference type="AlphaFoldDB" id="A0A7H1NSA8"/>
<keyword evidence="1" id="KW-0378">Hydrolase</keyword>
<protein>
    <submittedName>
        <fullName evidence="1">N-formylglutamate amidohydrolase</fullName>
    </submittedName>
</protein>
<dbReference type="GO" id="GO:0016787">
    <property type="term" value="F:hydrolase activity"/>
    <property type="evidence" value="ECO:0007669"/>
    <property type="project" value="UniProtKB-KW"/>
</dbReference>
<dbReference type="SUPFAM" id="SSF53187">
    <property type="entry name" value="Zn-dependent exopeptidases"/>
    <property type="match status" value="1"/>
</dbReference>
<accession>A0A7H1NSA8</accession>
<keyword evidence="2" id="KW-1185">Reference proteome</keyword>
<dbReference type="Proteomes" id="UP000516349">
    <property type="component" value="Chromosome"/>
</dbReference>
<dbReference type="EMBL" id="CP060244">
    <property type="protein sequence ID" value="QNT78668.1"/>
    <property type="molecule type" value="Genomic_DNA"/>
</dbReference>
<dbReference type="InterPro" id="IPR007709">
    <property type="entry name" value="N-FG_amidohydro"/>
</dbReference>
<name>A0A7H1NSA8_9PROT</name>
<evidence type="ECO:0000313" key="2">
    <source>
        <dbReference type="Proteomes" id="UP000516349"/>
    </source>
</evidence>
<reference evidence="1 2" key="1">
    <citation type="submission" date="2020-08" db="EMBL/GenBank/DDBJ databases">
        <title>Complete genome sequence of Entomobacter blattae G55GP.</title>
        <authorList>
            <person name="Poehlein A."/>
            <person name="Guzman J."/>
            <person name="Daniel R."/>
            <person name="Vilcinskas A."/>
        </authorList>
    </citation>
    <scope>NUCLEOTIDE SEQUENCE [LARGE SCALE GENOMIC DNA]</scope>
    <source>
        <strain evidence="1 2">G55GP</strain>
    </source>
</reference>
<organism evidence="1 2">
    <name type="scientific">Entomobacter blattae</name>
    <dbReference type="NCBI Taxonomy" id="2762277"/>
    <lineage>
        <taxon>Bacteria</taxon>
        <taxon>Pseudomonadati</taxon>
        <taxon>Pseudomonadota</taxon>
        <taxon>Alphaproteobacteria</taxon>
        <taxon>Acetobacterales</taxon>
        <taxon>Acetobacteraceae</taxon>
        <taxon>Entomobacter</taxon>
    </lineage>
</organism>
<gene>
    <name evidence="1" type="ORF">JGUZn3_14440</name>
</gene>
<dbReference type="Gene3D" id="3.40.630.40">
    <property type="entry name" value="Zn-dependent exopeptidases"/>
    <property type="match status" value="1"/>
</dbReference>
<dbReference type="RefSeq" id="WP_203412914.1">
    <property type="nucleotide sequence ID" value="NZ_CP060244.1"/>
</dbReference>